<reference evidence="3 4" key="1">
    <citation type="submission" date="2020-03" db="EMBL/GenBank/DDBJ databases">
        <title>Dissostichus mawsoni Genome sequencing and assembly.</title>
        <authorList>
            <person name="Park H."/>
        </authorList>
    </citation>
    <scope>NUCLEOTIDE SEQUENCE [LARGE SCALE GENOMIC DNA]</scope>
    <source>
        <strain evidence="3">DM0001</strain>
        <tissue evidence="3">Muscle</tissue>
    </source>
</reference>
<dbReference type="EMBL" id="JAAKFY010000006">
    <property type="protein sequence ID" value="KAF3855713.1"/>
    <property type="molecule type" value="Genomic_DNA"/>
</dbReference>
<feature type="region of interest" description="Disordered" evidence="2">
    <location>
        <begin position="73"/>
        <end position="93"/>
    </location>
</feature>
<keyword evidence="1" id="KW-0175">Coiled coil</keyword>
<dbReference type="AlphaFoldDB" id="A0A7J5Z2I3"/>
<protein>
    <submittedName>
        <fullName evidence="3">Uncharacterized protein</fullName>
    </submittedName>
</protein>
<dbReference type="InterPro" id="IPR038275">
    <property type="entry name" value="Nuf2_N_sf"/>
</dbReference>
<keyword evidence="4" id="KW-1185">Reference proteome</keyword>
<accession>A0A7J5Z2I3</accession>
<comment type="caution">
    <text evidence="3">The sequence shown here is derived from an EMBL/GenBank/DDBJ whole genome shotgun (WGS) entry which is preliminary data.</text>
</comment>
<evidence type="ECO:0000256" key="1">
    <source>
        <dbReference type="SAM" id="Coils"/>
    </source>
</evidence>
<sequence length="339" mass="39170">MTENTFPVYTADAIVTFYRAEVPLLVNIANPQYHEATLAITSVFLLMRQFLPICLVHDFALSDLLVPRGRQGPAAGFEKRHFRSTEEDRDAEAEADELEASLSELHTAAKHKFHEVNMRNERVAEKKTKNAEKTQKLTQVKVHVSNLKEDVDRGSPEELKSQMERMRENVKTIKCTIMFCLLQDLESSMTNSKQREQEHQDLTAQYEKKLKELKNLCSEEGQLKRTLVMKLDKESKLNIRRQKKKDIKEQHVQEVLGEYNHIHQKREEMANKIQEISSETQQLKAKIQSLRDVCSQETKKAQALYDTLSTSMDAMHRRIDMQTANLKQGLGKMSASLKK</sequence>
<organism evidence="3 4">
    <name type="scientific">Dissostichus mawsoni</name>
    <name type="common">Antarctic cod</name>
    <dbReference type="NCBI Taxonomy" id="36200"/>
    <lineage>
        <taxon>Eukaryota</taxon>
        <taxon>Metazoa</taxon>
        <taxon>Chordata</taxon>
        <taxon>Craniata</taxon>
        <taxon>Vertebrata</taxon>
        <taxon>Euteleostomi</taxon>
        <taxon>Actinopterygii</taxon>
        <taxon>Neopterygii</taxon>
        <taxon>Teleostei</taxon>
        <taxon>Neoteleostei</taxon>
        <taxon>Acanthomorphata</taxon>
        <taxon>Eupercaria</taxon>
        <taxon>Perciformes</taxon>
        <taxon>Notothenioidei</taxon>
        <taxon>Nototheniidae</taxon>
        <taxon>Dissostichus</taxon>
    </lineage>
</organism>
<dbReference type="OrthoDB" id="8194677at2759"/>
<feature type="coiled-coil region" evidence="1">
    <location>
        <begin position="182"/>
        <end position="219"/>
    </location>
</feature>
<name>A0A7J5Z2I3_DISMA</name>
<feature type="coiled-coil region" evidence="1">
    <location>
        <begin position="262"/>
        <end position="293"/>
    </location>
</feature>
<evidence type="ECO:0000313" key="3">
    <source>
        <dbReference type="EMBL" id="KAF3855713.1"/>
    </source>
</evidence>
<evidence type="ECO:0000313" key="4">
    <source>
        <dbReference type="Proteomes" id="UP000518266"/>
    </source>
</evidence>
<gene>
    <name evidence="3" type="ORF">F7725_016436</name>
</gene>
<dbReference type="Proteomes" id="UP000518266">
    <property type="component" value="Unassembled WGS sequence"/>
</dbReference>
<dbReference type="Gene3D" id="1.10.418.60">
    <property type="entry name" value="Ncd80 complex, Nuf2 subunit"/>
    <property type="match status" value="1"/>
</dbReference>
<proteinExistence type="predicted"/>
<feature type="compositionally biased region" description="Basic and acidic residues" evidence="2">
    <location>
        <begin position="77"/>
        <end position="86"/>
    </location>
</feature>
<evidence type="ECO:0000256" key="2">
    <source>
        <dbReference type="SAM" id="MobiDB-lite"/>
    </source>
</evidence>